<keyword evidence="2" id="KW-0812">Transmembrane</keyword>
<keyword evidence="3" id="KW-0998">Cell outer membrane</keyword>
<keyword evidence="1" id="KW-0472">Membrane</keyword>
<evidence type="ECO:0000256" key="4">
    <source>
        <dbReference type="SAM" id="MobiDB-lite"/>
    </source>
</evidence>
<reference evidence="9 10" key="1">
    <citation type="submission" date="2020-08" db="EMBL/GenBank/DDBJ databases">
        <title>Genomic Encyclopedia of Type Strains, Phase IV (KMG-V): Genome sequencing to study the core and pangenomes of soil and plant-associated prokaryotes.</title>
        <authorList>
            <person name="Whitman W."/>
        </authorList>
    </citation>
    <scope>NUCLEOTIDE SEQUENCE [LARGE SCALE GENOMIC DNA]</scope>
    <source>
        <strain evidence="9 10">SEMIA 492</strain>
    </source>
</reference>
<dbReference type="Pfam" id="PF08479">
    <property type="entry name" value="POTRA_2"/>
    <property type="match status" value="1"/>
</dbReference>
<proteinExistence type="predicted"/>
<comment type="caution">
    <text evidence="9">The sequence shown here is derived from an EMBL/GenBank/DDBJ whole genome shotgun (WGS) entry which is preliminary data.</text>
</comment>
<dbReference type="Gene3D" id="2.40.160.50">
    <property type="entry name" value="membrane protein fhac: a member of the omp85/tpsb transporter family"/>
    <property type="match status" value="1"/>
</dbReference>
<dbReference type="InterPro" id="IPR013686">
    <property type="entry name" value="Polypept-transport_assoc_ShlB"/>
</dbReference>
<dbReference type="GO" id="GO:0098046">
    <property type="term" value="C:type V protein secretion system complex"/>
    <property type="evidence" value="ECO:0007669"/>
    <property type="project" value="TreeGrafter"/>
</dbReference>
<accession>A0A7W6ZY11</accession>
<dbReference type="PANTHER" id="PTHR34597">
    <property type="entry name" value="SLR1661 PROTEIN"/>
    <property type="match status" value="1"/>
</dbReference>
<sequence>MTSARQPTAVHRSLAFTASLPIARIIVLLTTALAASMAAAQQSPNDDFARRQAQQNEQQRLEALRKSTPKPSEAPSDQQQEGGAKKGGPCFAVTDVQVDGVTRLRAADIDKVTVRYRNRCVGVGDINTLLRDLTQLYLDRGFVSSRLYVPAQDIAKTKTLRLVAVEGTLADIYINGKPAPVSEVMGSGMLATAFPGLKDHIVNLRDIEQGLDQINRLNSNNAKTAMLPGKASGTSILNIENKPSHPWHVSFGNSNLGQEQTGYSKTSTSVGYDNLFGVNDQWNFAYEHTGPNYPWRDDGQGRSDSYTGNVSVPYGYWTLEVNGAWYGYDSSVPGNFGTLQTSGNSKQLGIGADRVIFRDKDSITTLNSGLTYKETNNFLLGSKIEVGSRKYTVSDLGISHSRRMLGGLWVFDLSYNQGLNLFDAVDPGDAGAGNADPRFSKFTGTITMTRPFQLGEQRFEVNSILTGQYSPDNLFGAEQISLGSYSTVRGTRESMLFGNNGFFTRNDLVWRTQPFADNAALSKMFGEFRPYVGLDYGRIASETRHQIAGGDMLGWTVGAKFAGGNLNLDIGYSDVLAGTVDKKDGGLLFVSSSVKW</sequence>
<dbReference type="RefSeq" id="WP_028754267.1">
    <property type="nucleotide sequence ID" value="NZ_JACIIG010000016.1"/>
</dbReference>
<dbReference type="Pfam" id="PF03865">
    <property type="entry name" value="ShlB"/>
    <property type="match status" value="1"/>
</dbReference>
<evidence type="ECO:0000259" key="7">
    <source>
        <dbReference type="Pfam" id="PF08479"/>
    </source>
</evidence>
<feature type="chain" id="PRO_5031462326" evidence="5">
    <location>
        <begin position="35"/>
        <end position="596"/>
    </location>
</feature>
<dbReference type="GO" id="GO:0008320">
    <property type="term" value="F:protein transmembrane transporter activity"/>
    <property type="evidence" value="ECO:0007669"/>
    <property type="project" value="TreeGrafter"/>
</dbReference>
<keyword evidence="5" id="KW-0732">Signal</keyword>
<evidence type="ECO:0000256" key="1">
    <source>
        <dbReference type="ARBA" id="ARBA00022452"/>
    </source>
</evidence>
<dbReference type="Proteomes" id="UP000543836">
    <property type="component" value="Unassembled WGS sequence"/>
</dbReference>
<dbReference type="OrthoDB" id="290122at2"/>
<feature type="domain" description="Haemolysin activator HlyB C-terminal" evidence="6">
    <location>
        <begin position="233"/>
        <end position="560"/>
    </location>
</feature>
<name>A0A7W6ZY11_9HYPH</name>
<feature type="signal peptide" evidence="5">
    <location>
        <begin position="1"/>
        <end position="34"/>
    </location>
</feature>
<evidence type="ECO:0000256" key="3">
    <source>
        <dbReference type="ARBA" id="ARBA00023237"/>
    </source>
</evidence>
<dbReference type="PIRSF" id="PIRSF029745">
    <property type="entry name" value="FhaC"/>
    <property type="match status" value="1"/>
</dbReference>
<dbReference type="InterPro" id="IPR035251">
    <property type="entry name" value="ShlB_POTRA"/>
</dbReference>
<dbReference type="GO" id="GO:0046819">
    <property type="term" value="P:protein secretion by the type V secretion system"/>
    <property type="evidence" value="ECO:0007669"/>
    <property type="project" value="TreeGrafter"/>
</dbReference>
<dbReference type="PANTHER" id="PTHR34597:SF3">
    <property type="entry name" value="OUTER MEMBRANE TRANSPORTER CDIB"/>
    <property type="match status" value="1"/>
</dbReference>
<evidence type="ECO:0000256" key="5">
    <source>
        <dbReference type="SAM" id="SignalP"/>
    </source>
</evidence>
<feature type="domain" description="ShlB POTRA" evidence="8">
    <location>
        <begin position="187"/>
        <end position="228"/>
    </location>
</feature>
<dbReference type="InterPro" id="IPR051544">
    <property type="entry name" value="TPS_OM_transporter"/>
</dbReference>
<dbReference type="AlphaFoldDB" id="A0A7W6ZY11"/>
<feature type="domain" description="Polypeptide-transport-associated ShlB-type" evidence="7">
    <location>
        <begin position="91"/>
        <end position="167"/>
    </location>
</feature>
<evidence type="ECO:0000256" key="2">
    <source>
        <dbReference type="ARBA" id="ARBA00022692"/>
    </source>
</evidence>
<feature type="region of interest" description="Disordered" evidence="4">
    <location>
        <begin position="44"/>
        <end position="88"/>
    </location>
</feature>
<gene>
    <name evidence="9" type="ORF">GGE60_004896</name>
</gene>
<evidence type="ECO:0000259" key="6">
    <source>
        <dbReference type="Pfam" id="PF03865"/>
    </source>
</evidence>
<keyword evidence="10" id="KW-1185">Reference proteome</keyword>
<dbReference type="InterPro" id="IPR027282">
    <property type="entry name" value="TPS"/>
</dbReference>
<evidence type="ECO:0000259" key="8">
    <source>
        <dbReference type="Pfam" id="PF17287"/>
    </source>
</evidence>
<dbReference type="EMBL" id="JACIIG010000016">
    <property type="protein sequence ID" value="MBB4570739.1"/>
    <property type="molecule type" value="Genomic_DNA"/>
</dbReference>
<evidence type="ECO:0000313" key="9">
    <source>
        <dbReference type="EMBL" id="MBB4570739.1"/>
    </source>
</evidence>
<dbReference type="Pfam" id="PF17287">
    <property type="entry name" value="POTRA_3"/>
    <property type="match status" value="1"/>
</dbReference>
<organism evidence="9 10">
    <name type="scientific">Rhizobium leucaenae</name>
    <dbReference type="NCBI Taxonomy" id="29450"/>
    <lineage>
        <taxon>Bacteria</taxon>
        <taxon>Pseudomonadati</taxon>
        <taxon>Pseudomonadota</taxon>
        <taxon>Alphaproteobacteria</taxon>
        <taxon>Hyphomicrobiales</taxon>
        <taxon>Rhizobiaceae</taxon>
        <taxon>Rhizobium/Agrobacterium group</taxon>
        <taxon>Rhizobium</taxon>
    </lineage>
</organism>
<dbReference type="InterPro" id="IPR005565">
    <property type="entry name" value="Hemolysn_activator_HlyB_C"/>
</dbReference>
<evidence type="ECO:0000313" key="10">
    <source>
        <dbReference type="Proteomes" id="UP000543836"/>
    </source>
</evidence>
<protein>
    <submittedName>
        <fullName evidence="9">Hemolysin activation/secretion protein</fullName>
    </submittedName>
</protein>
<keyword evidence="1" id="KW-1134">Transmembrane beta strand</keyword>
<dbReference type="Gene3D" id="3.10.20.310">
    <property type="entry name" value="membrane protein fhac"/>
    <property type="match status" value="1"/>
</dbReference>